<sequence length="326" mass="37423">MSANISYAISFTDPIPFDCSQQYDTFIEIMKFVCQMAYLIPGWILHILILRTILWKESRVFLHNSFFVIYALDSFASFTMLTCDITYGRALMYIPPLCPIFSPYFFNPSFPQKLSYLIPNYMKAMKCVTQIFMNINRLHCILYPISYKTTWNRKILPITLFILLSPCLVTWNLMISRMFAFPIYGGFTVTYLKRVSWASLSLFHFIFLSTAVIITIVCTILSVFVLTTLSMRVKSVEMTLCLANFLISVGFVSTAFCQSFWAFCPTCSSDFLFGIQFLSYDFLNIASPLIIICMSSQLRDSILSSKIKQSPFIFISSLPSATTQTI</sequence>
<dbReference type="GO" id="GO:0007606">
    <property type="term" value="P:sensory perception of chemical stimulus"/>
    <property type="evidence" value="ECO:0007669"/>
    <property type="project" value="UniProtKB-UniRule"/>
</dbReference>
<keyword evidence="3 6" id="KW-0812">Transmembrane</keyword>
<dbReference type="Pfam" id="PF02118">
    <property type="entry name" value="Srg"/>
    <property type="match status" value="1"/>
</dbReference>
<reference evidence="7" key="1">
    <citation type="submission" date="2022-11" db="EMBL/GenBank/DDBJ databases">
        <authorList>
            <person name="Kikuchi T."/>
        </authorList>
    </citation>
    <scope>NUCLEOTIDE SEQUENCE</scope>
    <source>
        <strain evidence="7">PS1010</strain>
    </source>
</reference>
<feature type="transmembrane region" description="Helical" evidence="6">
    <location>
        <begin position="155"/>
        <end position="175"/>
    </location>
</feature>
<dbReference type="GO" id="GO:0016020">
    <property type="term" value="C:membrane"/>
    <property type="evidence" value="ECO:0007669"/>
    <property type="project" value="UniProtKB-SubCell"/>
</dbReference>
<dbReference type="PANTHER" id="PTHR31627">
    <property type="entry name" value="SERPENTINE RECEPTOR CLASS GAMMA-RELATED"/>
    <property type="match status" value="1"/>
</dbReference>
<evidence type="ECO:0000256" key="2">
    <source>
        <dbReference type="ARBA" id="ARBA00005692"/>
    </source>
</evidence>
<proteinExistence type="inferred from homology"/>
<evidence type="ECO:0000256" key="6">
    <source>
        <dbReference type="RuleBase" id="RU280813"/>
    </source>
</evidence>
<feature type="transmembrane region" description="Helical" evidence="6">
    <location>
        <begin position="36"/>
        <end position="55"/>
    </location>
</feature>
<feature type="transmembrane region" description="Helical" evidence="6">
    <location>
        <begin position="67"/>
        <end position="87"/>
    </location>
</feature>
<dbReference type="AlphaFoldDB" id="A0A9P1IHH2"/>
<comment type="subcellular location">
    <subcellularLocation>
        <location evidence="1">Membrane</location>
        <topology evidence="1">Multi-pass membrane protein</topology>
    </subcellularLocation>
</comment>
<name>A0A9P1IHH2_9PELO</name>
<keyword evidence="5 6" id="KW-0472">Membrane</keyword>
<feature type="transmembrane region" description="Helical" evidence="6">
    <location>
        <begin position="195"/>
        <end position="226"/>
    </location>
</feature>
<dbReference type="GO" id="GO:0004888">
    <property type="term" value="F:transmembrane signaling receptor activity"/>
    <property type="evidence" value="ECO:0007669"/>
    <property type="project" value="InterPro"/>
</dbReference>
<dbReference type="PRINTS" id="PR00698">
    <property type="entry name" value="TMPROTEINSRG"/>
</dbReference>
<feature type="transmembrane region" description="Helical" evidence="6">
    <location>
        <begin position="238"/>
        <end position="261"/>
    </location>
</feature>
<protein>
    <recommendedName>
        <fullName evidence="6">Serpentine receptor class gamma</fullName>
    </recommendedName>
</protein>
<keyword evidence="8" id="KW-1185">Reference proteome</keyword>
<evidence type="ECO:0000256" key="5">
    <source>
        <dbReference type="ARBA" id="ARBA00023136"/>
    </source>
</evidence>
<comment type="caution">
    <text evidence="7">The sequence shown here is derived from an EMBL/GenBank/DDBJ whole genome shotgun (WGS) entry which is preliminary data.</text>
</comment>
<dbReference type="InterPro" id="IPR051119">
    <property type="entry name" value="Nematode_SR-like"/>
</dbReference>
<evidence type="ECO:0000256" key="1">
    <source>
        <dbReference type="ARBA" id="ARBA00004141"/>
    </source>
</evidence>
<comment type="similarity">
    <text evidence="2 6">Belongs to the nematode receptor-like protein srg family.</text>
</comment>
<dbReference type="PANTHER" id="PTHR31627:SF43">
    <property type="entry name" value="SERPENTINE RECEPTOR CLASS GAMMA-15"/>
    <property type="match status" value="1"/>
</dbReference>
<feature type="transmembrane region" description="Helical" evidence="6">
    <location>
        <begin position="273"/>
        <end position="294"/>
    </location>
</feature>
<keyword evidence="4 6" id="KW-1133">Transmembrane helix</keyword>
<dbReference type="Proteomes" id="UP001152747">
    <property type="component" value="Unassembled WGS sequence"/>
</dbReference>
<dbReference type="OrthoDB" id="5871702at2759"/>
<evidence type="ECO:0000256" key="4">
    <source>
        <dbReference type="ARBA" id="ARBA00022989"/>
    </source>
</evidence>
<dbReference type="EMBL" id="CANHGI010000003">
    <property type="protein sequence ID" value="CAI5444201.1"/>
    <property type="molecule type" value="Genomic_DNA"/>
</dbReference>
<evidence type="ECO:0000256" key="3">
    <source>
        <dbReference type="ARBA" id="ARBA00022692"/>
    </source>
</evidence>
<evidence type="ECO:0000313" key="8">
    <source>
        <dbReference type="Proteomes" id="UP001152747"/>
    </source>
</evidence>
<evidence type="ECO:0000313" key="7">
    <source>
        <dbReference type="EMBL" id="CAI5444201.1"/>
    </source>
</evidence>
<gene>
    <name evidence="7" type="ORF">CAMP_LOCUS6838</name>
</gene>
<organism evidence="7 8">
    <name type="scientific">Caenorhabditis angaria</name>
    <dbReference type="NCBI Taxonomy" id="860376"/>
    <lineage>
        <taxon>Eukaryota</taxon>
        <taxon>Metazoa</taxon>
        <taxon>Ecdysozoa</taxon>
        <taxon>Nematoda</taxon>
        <taxon>Chromadorea</taxon>
        <taxon>Rhabditida</taxon>
        <taxon>Rhabditina</taxon>
        <taxon>Rhabditomorpha</taxon>
        <taxon>Rhabditoidea</taxon>
        <taxon>Rhabditidae</taxon>
        <taxon>Peloderinae</taxon>
        <taxon>Caenorhabditis</taxon>
    </lineage>
</organism>
<comment type="caution">
    <text evidence="6">Lacks conserved residue(s) required for the propagation of feature annotation.</text>
</comment>
<dbReference type="InterPro" id="IPR000609">
    <property type="entry name" value="7TM_GPCR_serpentine_rcpt_Srg"/>
</dbReference>
<accession>A0A9P1IHH2</accession>